<name>A0AA36BCZ5_OCTVU</name>
<proteinExistence type="predicted"/>
<keyword evidence="2" id="KW-1185">Reference proteome</keyword>
<accession>A0AA36BCZ5</accession>
<organism evidence="1 2">
    <name type="scientific">Octopus vulgaris</name>
    <name type="common">Common octopus</name>
    <dbReference type="NCBI Taxonomy" id="6645"/>
    <lineage>
        <taxon>Eukaryota</taxon>
        <taxon>Metazoa</taxon>
        <taxon>Spiralia</taxon>
        <taxon>Lophotrochozoa</taxon>
        <taxon>Mollusca</taxon>
        <taxon>Cephalopoda</taxon>
        <taxon>Coleoidea</taxon>
        <taxon>Octopodiformes</taxon>
        <taxon>Octopoda</taxon>
        <taxon>Incirrata</taxon>
        <taxon>Octopodidae</taxon>
        <taxon>Octopus</taxon>
    </lineage>
</organism>
<dbReference type="AlphaFoldDB" id="A0AA36BCZ5"/>
<evidence type="ECO:0000313" key="1">
    <source>
        <dbReference type="EMBL" id="CAI9732175.1"/>
    </source>
</evidence>
<protein>
    <submittedName>
        <fullName evidence="1">Uncharacterized protein</fullName>
    </submittedName>
</protein>
<dbReference type="EMBL" id="OX597826">
    <property type="protein sequence ID" value="CAI9732175.1"/>
    <property type="molecule type" value="Genomic_DNA"/>
</dbReference>
<gene>
    <name evidence="1" type="ORF">OCTVUL_1B012671</name>
</gene>
<dbReference type="Proteomes" id="UP001162480">
    <property type="component" value="Chromosome 13"/>
</dbReference>
<reference evidence="1" key="1">
    <citation type="submission" date="2023-08" db="EMBL/GenBank/DDBJ databases">
        <authorList>
            <person name="Alioto T."/>
            <person name="Alioto T."/>
            <person name="Gomez Garrido J."/>
        </authorList>
    </citation>
    <scope>NUCLEOTIDE SEQUENCE</scope>
</reference>
<sequence>MTRWCFLRKHTSLDSMKSGKVNPRYAIEIDIQKLIEDLVWKKFLKSLHFSCLRRCFYRRNAYHIEIRWSYFSFEDSLESEVPLRKEPTKSQTQYSTTYTCQITGPQKHIFNAQGSQMESRSVKLQKNYSIGGKVSIKAAGLEFNAGGIRDNSQEDKTDTTTSWSDTAEFTLNTNNSAKVVITQEKGISEKYFVVKTLLRLRPTHPGWGAPVIVRKKSNHQKVFEYEIISFRELFEAYSECADLVEIRPQAHLQQFEDGNSQYYDEVYIFSRGIETNEEEKRNVNIAAENN</sequence>
<evidence type="ECO:0000313" key="2">
    <source>
        <dbReference type="Proteomes" id="UP001162480"/>
    </source>
</evidence>